<dbReference type="Gene3D" id="1.10.10.10">
    <property type="entry name" value="Winged helix-like DNA-binding domain superfamily/Winged helix DNA-binding domain"/>
    <property type="match status" value="2"/>
</dbReference>
<keyword evidence="1" id="KW-0963">Cytoplasm</keyword>
<dbReference type="Pfam" id="PF04079">
    <property type="entry name" value="SMC_ScpB"/>
    <property type="match status" value="1"/>
</dbReference>
<dbReference type="NCBIfam" id="TIGR00281">
    <property type="entry name" value="SMC-Scp complex subunit ScpB"/>
    <property type="match status" value="1"/>
</dbReference>
<dbReference type="InterPro" id="IPR036388">
    <property type="entry name" value="WH-like_DNA-bd_sf"/>
</dbReference>
<keyword evidence="6" id="KW-1185">Reference proteome</keyword>
<dbReference type="AlphaFoldDB" id="A0A1Y1S1U3"/>
<evidence type="ECO:0000256" key="4">
    <source>
        <dbReference type="ARBA" id="ARBA00023306"/>
    </source>
</evidence>
<dbReference type="PANTHER" id="PTHR34298">
    <property type="entry name" value="SEGREGATION AND CONDENSATION PROTEIN B"/>
    <property type="match status" value="1"/>
</dbReference>
<keyword evidence="4" id="KW-0131">Cell cycle</keyword>
<sequence length="180" mass="20266">MTLEREAAIIEAILFLESEPIDVKTIAKISRLDKDIVEGGLKFLEEHYAEQGHGLDLREIGGGFLLSPKEELWDDLKERYGKKNDAKLSRAAMETLSIIAYSQPITRGEIEGIRGVSADGMIKLLLGRNLIKEVGKKEAPGRPVQYGTTKEFLKVFRLRSIADLPKLDELNQDRFELDGR</sequence>
<evidence type="ECO:0000256" key="1">
    <source>
        <dbReference type="ARBA" id="ARBA00022490"/>
    </source>
</evidence>
<keyword evidence="2" id="KW-0132">Cell division</keyword>
<evidence type="ECO:0000313" key="5">
    <source>
        <dbReference type="EMBL" id="ORC36588.1"/>
    </source>
</evidence>
<comment type="caution">
    <text evidence="5">The sequence shown here is derived from an EMBL/GenBank/DDBJ whole genome shotgun (WGS) entry which is preliminary data.</text>
</comment>
<dbReference type="PIRSF" id="PIRSF019345">
    <property type="entry name" value="ScpB"/>
    <property type="match status" value="1"/>
</dbReference>
<proteinExistence type="predicted"/>
<dbReference type="PANTHER" id="PTHR34298:SF2">
    <property type="entry name" value="SEGREGATION AND CONDENSATION PROTEIN B"/>
    <property type="match status" value="1"/>
</dbReference>
<name>A0A1Y1S1U3_9SPIO</name>
<organism evidence="5 6">
    <name type="scientific">Marispirochaeta aestuarii</name>
    <dbReference type="NCBI Taxonomy" id="1963862"/>
    <lineage>
        <taxon>Bacteria</taxon>
        <taxon>Pseudomonadati</taxon>
        <taxon>Spirochaetota</taxon>
        <taxon>Spirochaetia</taxon>
        <taxon>Spirochaetales</taxon>
        <taxon>Spirochaetaceae</taxon>
        <taxon>Marispirochaeta</taxon>
    </lineage>
</organism>
<dbReference type="EMBL" id="MWQY01000005">
    <property type="protein sequence ID" value="ORC36588.1"/>
    <property type="molecule type" value="Genomic_DNA"/>
</dbReference>
<protein>
    <submittedName>
        <fullName evidence="5">SMC-Scp complex subunit ScpB</fullName>
    </submittedName>
</protein>
<gene>
    <name evidence="5" type="ORF">B4O97_05860</name>
</gene>
<dbReference type="OrthoDB" id="9806226at2"/>
<dbReference type="Proteomes" id="UP000192343">
    <property type="component" value="Unassembled WGS sequence"/>
</dbReference>
<reference evidence="5 6" key="1">
    <citation type="submission" date="2017-03" db="EMBL/GenBank/DDBJ databases">
        <title>Draft Genome sequence of Marispirochaeta sp. strain JC444.</title>
        <authorList>
            <person name="Shivani Y."/>
            <person name="Subhash Y."/>
            <person name="Sasikala C."/>
            <person name="Ramana C."/>
        </authorList>
    </citation>
    <scope>NUCLEOTIDE SEQUENCE [LARGE SCALE GENOMIC DNA]</scope>
    <source>
        <strain evidence="5 6">JC444</strain>
    </source>
</reference>
<accession>A0A1Y1S1U3</accession>
<dbReference type="RefSeq" id="WP_083049131.1">
    <property type="nucleotide sequence ID" value="NZ_CAXXQO010000004.1"/>
</dbReference>
<keyword evidence="3" id="KW-0159">Chromosome partition</keyword>
<dbReference type="GO" id="GO:0051304">
    <property type="term" value="P:chromosome separation"/>
    <property type="evidence" value="ECO:0007669"/>
    <property type="project" value="InterPro"/>
</dbReference>
<dbReference type="GO" id="GO:0051301">
    <property type="term" value="P:cell division"/>
    <property type="evidence" value="ECO:0007669"/>
    <property type="project" value="UniProtKB-KW"/>
</dbReference>
<dbReference type="InterPro" id="IPR005234">
    <property type="entry name" value="ScpB_csome_segregation"/>
</dbReference>
<evidence type="ECO:0000313" key="6">
    <source>
        <dbReference type="Proteomes" id="UP000192343"/>
    </source>
</evidence>
<dbReference type="SUPFAM" id="SSF46785">
    <property type="entry name" value="Winged helix' DNA-binding domain"/>
    <property type="match status" value="2"/>
</dbReference>
<evidence type="ECO:0000256" key="3">
    <source>
        <dbReference type="ARBA" id="ARBA00022829"/>
    </source>
</evidence>
<dbReference type="STRING" id="1963862.B4O97_05860"/>
<evidence type="ECO:0000256" key="2">
    <source>
        <dbReference type="ARBA" id="ARBA00022618"/>
    </source>
</evidence>
<dbReference type="InterPro" id="IPR036390">
    <property type="entry name" value="WH_DNA-bd_sf"/>
</dbReference>